<sequence>MKKQLTAGFSALVLSLAACGSNNEQTGDYDPSEYEYTLMNSAGEEREIFEEGGNALYLYFTGTN</sequence>
<gene>
    <name evidence="2" type="ORF">SAMN05444126_11613</name>
</gene>
<dbReference type="Proteomes" id="UP000199318">
    <property type="component" value="Unassembled WGS sequence"/>
</dbReference>
<dbReference type="STRING" id="1464123.SAMN05444126_11613"/>
<comment type="caution">
    <text evidence="2">The sequence shown here is derived from an EMBL/GenBank/DDBJ whole genome shotgun (WGS) entry which is preliminary data.</text>
</comment>
<keyword evidence="1" id="KW-0732">Signal</keyword>
<protein>
    <submittedName>
        <fullName evidence="2">Uncharacterized protein</fullName>
    </submittedName>
</protein>
<reference evidence="3" key="1">
    <citation type="submission" date="2016-10" db="EMBL/GenBank/DDBJ databases">
        <authorList>
            <person name="de Groot N.N."/>
        </authorList>
    </citation>
    <scope>NUCLEOTIDE SEQUENCE [LARGE SCALE GENOMIC DNA]</scope>
    <source>
        <strain evidence="3">10nlg</strain>
    </source>
</reference>
<feature type="chain" id="PRO_5038434107" evidence="1">
    <location>
        <begin position="21"/>
        <end position="64"/>
    </location>
</feature>
<accession>A0A1H9UW72</accession>
<proteinExistence type="predicted"/>
<keyword evidence="3" id="KW-1185">Reference proteome</keyword>
<name>A0A1H9UW72_9BACI</name>
<evidence type="ECO:0000256" key="1">
    <source>
        <dbReference type="SAM" id="SignalP"/>
    </source>
</evidence>
<dbReference type="AlphaFoldDB" id="A0A1H9UW72"/>
<dbReference type="PROSITE" id="PS51257">
    <property type="entry name" value="PROKAR_LIPOPROTEIN"/>
    <property type="match status" value="1"/>
</dbReference>
<dbReference type="RefSeq" id="WP_093073217.1">
    <property type="nucleotide sequence ID" value="NZ_FOGV01000016.1"/>
</dbReference>
<feature type="signal peptide" evidence="1">
    <location>
        <begin position="1"/>
        <end position="20"/>
    </location>
</feature>
<organism evidence="2 3">
    <name type="scientific">Salisediminibacterium halotolerans</name>
    <dbReference type="NCBI Taxonomy" id="517425"/>
    <lineage>
        <taxon>Bacteria</taxon>
        <taxon>Bacillati</taxon>
        <taxon>Bacillota</taxon>
        <taxon>Bacilli</taxon>
        <taxon>Bacillales</taxon>
        <taxon>Bacillaceae</taxon>
        <taxon>Salisediminibacterium</taxon>
    </lineage>
</organism>
<evidence type="ECO:0000313" key="3">
    <source>
        <dbReference type="Proteomes" id="UP000199318"/>
    </source>
</evidence>
<evidence type="ECO:0000313" key="2">
    <source>
        <dbReference type="EMBL" id="SES13273.1"/>
    </source>
</evidence>
<dbReference type="EMBL" id="FOGV01000016">
    <property type="protein sequence ID" value="SES13273.1"/>
    <property type="molecule type" value="Genomic_DNA"/>
</dbReference>